<feature type="transmembrane region" description="Helical" evidence="1">
    <location>
        <begin position="85"/>
        <end position="102"/>
    </location>
</feature>
<organism evidence="2 3">
    <name type="scientific">Candidatus Pullilachnospira stercoravium</name>
    <dbReference type="NCBI Taxonomy" id="2840913"/>
    <lineage>
        <taxon>Bacteria</taxon>
        <taxon>Bacillati</taxon>
        <taxon>Bacillota</taxon>
        <taxon>Clostridia</taxon>
        <taxon>Lachnospirales</taxon>
        <taxon>Lachnospiraceae</taxon>
        <taxon>Lachnospiraceae incertae sedis</taxon>
        <taxon>Candidatus Pullilachnospira</taxon>
    </lineage>
</organism>
<proteinExistence type="predicted"/>
<evidence type="ECO:0000313" key="3">
    <source>
        <dbReference type="Proteomes" id="UP000886723"/>
    </source>
</evidence>
<reference evidence="2" key="2">
    <citation type="journal article" date="2021" name="PeerJ">
        <title>Extensive microbial diversity within the chicken gut microbiome revealed by metagenomics and culture.</title>
        <authorList>
            <person name="Gilroy R."/>
            <person name="Ravi A."/>
            <person name="Getino M."/>
            <person name="Pursley I."/>
            <person name="Horton D.L."/>
            <person name="Alikhan N.F."/>
            <person name="Baker D."/>
            <person name="Gharbi K."/>
            <person name="Hall N."/>
            <person name="Watson M."/>
            <person name="Adriaenssens E.M."/>
            <person name="Foster-Nyarko E."/>
            <person name="Jarju S."/>
            <person name="Secka A."/>
            <person name="Antonio M."/>
            <person name="Oren A."/>
            <person name="Chaudhuri R.R."/>
            <person name="La Ragione R."/>
            <person name="Hildebrand F."/>
            <person name="Pallen M.J."/>
        </authorList>
    </citation>
    <scope>NUCLEOTIDE SEQUENCE</scope>
    <source>
        <strain evidence="2">ChiBcec2-4451</strain>
    </source>
</reference>
<keyword evidence="1" id="KW-1133">Transmembrane helix</keyword>
<dbReference type="Proteomes" id="UP000886723">
    <property type="component" value="Unassembled WGS sequence"/>
</dbReference>
<dbReference type="InterPro" id="IPR008407">
    <property type="entry name" value="Brnchd-chn_aa_trnsp_AzlD"/>
</dbReference>
<dbReference type="EMBL" id="DVON01000156">
    <property type="protein sequence ID" value="HIV12860.1"/>
    <property type="molecule type" value="Genomic_DNA"/>
</dbReference>
<keyword evidence="1" id="KW-0812">Transmembrane</keyword>
<accession>A0A9D1NVN6</accession>
<dbReference type="Pfam" id="PF05437">
    <property type="entry name" value="AzlD"/>
    <property type="match status" value="1"/>
</dbReference>
<reference evidence="2" key="1">
    <citation type="submission" date="2020-10" db="EMBL/GenBank/DDBJ databases">
        <authorList>
            <person name="Gilroy R."/>
        </authorList>
    </citation>
    <scope>NUCLEOTIDE SEQUENCE</scope>
    <source>
        <strain evidence="2">ChiBcec2-4451</strain>
    </source>
</reference>
<dbReference type="AlphaFoldDB" id="A0A9D1NVN6"/>
<protein>
    <submittedName>
        <fullName evidence="2">AzlD domain-containing protein</fullName>
    </submittedName>
</protein>
<evidence type="ECO:0000256" key="1">
    <source>
        <dbReference type="SAM" id="Phobius"/>
    </source>
</evidence>
<name>A0A9D1NVN6_9FIRM</name>
<feature type="transmembrane region" description="Helical" evidence="1">
    <location>
        <begin position="40"/>
        <end position="58"/>
    </location>
</feature>
<feature type="transmembrane region" description="Helical" evidence="1">
    <location>
        <begin position="6"/>
        <end position="28"/>
    </location>
</feature>
<gene>
    <name evidence="2" type="ORF">IAA63_06945</name>
</gene>
<keyword evidence="1" id="KW-0472">Membrane</keyword>
<sequence length="103" mass="10897">MSTGYLFAGIAVMALVTYLVRVLPMAIFRKKIHNRFVQSFLYYVPYAVLSAMTFPAIFDSTGSRLGAAAGCVAALVLAYFRKGLLLVAVGAAAAAFLVQAAGL</sequence>
<feature type="transmembrane region" description="Helical" evidence="1">
    <location>
        <begin position="64"/>
        <end position="80"/>
    </location>
</feature>
<evidence type="ECO:0000313" key="2">
    <source>
        <dbReference type="EMBL" id="HIV12860.1"/>
    </source>
</evidence>
<comment type="caution">
    <text evidence="2">The sequence shown here is derived from an EMBL/GenBank/DDBJ whole genome shotgun (WGS) entry which is preliminary data.</text>
</comment>